<dbReference type="RefSeq" id="WP_281815565.1">
    <property type="nucleotide sequence ID" value="NZ_BRLB01000006.1"/>
</dbReference>
<dbReference type="EMBL" id="BRLB01000006">
    <property type="protein sequence ID" value="GKX29854.1"/>
    <property type="molecule type" value="Genomic_DNA"/>
</dbReference>
<dbReference type="InterPro" id="IPR046286">
    <property type="entry name" value="DUF6323"/>
</dbReference>
<reference evidence="1" key="1">
    <citation type="submission" date="2022-06" db="EMBL/GenBank/DDBJ databases">
        <title>Vallitalea longa sp. nov., an anaerobic bacterium isolated from marine sediment.</title>
        <authorList>
            <person name="Hirano S."/>
            <person name="Terahara T."/>
            <person name="Mori K."/>
            <person name="Hamada M."/>
            <person name="Matsumoto R."/>
            <person name="Kobayashi T."/>
        </authorList>
    </citation>
    <scope>NUCLEOTIDE SEQUENCE</scope>
    <source>
        <strain evidence="1">SH18-1</strain>
    </source>
</reference>
<comment type="caution">
    <text evidence="1">The sequence shown here is derived from an EMBL/GenBank/DDBJ whole genome shotgun (WGS) entry which is preliminary data.</text>
</comment>
<accession>A0A9W6DGK5</accession>
<evidence type="ECO:0000313" key="1">
    <source>
        <dbReference type="EMBL" id="GKX29854.1"/>
    </source>
</evidence>
<dbReference type="Pfam" id="PF19848">
    <property type="entry name" value="DUF6323"/>
    <property type="match status" value="1"/>
</dbReference>
<name>A0A9W6DGK5_9FIRM</name>
<protein>
    <submittedName>
        <fullName evidence="1">Uncharacterized protein</fullName>
    </submittedName>
</protein>
<sequence length="153" mass="18132">MNLPVIMTKSSINKQVNKIMKLNKETATYGLKLSRQEIIQVLEVRKDLLRGYGRIEIGTDVIDKLIKSFYTSAYIQQDSYSTTLMELQEIFYYMKNETEDNLSDDEIIETLKDFFENYCKGSIELLQGREIESFSRNQRIRNQENDFFKGEYF</sequence>
<dbReference type="AlphaFoldDB" id="A0A9W6DGK5"/>
<dbReference type="Proteomes" id="UP001144256">
    <property type="component" value="Unassembled WGS sequence"/>
</dbReference>
<organism evidence="1 2">
    <name type="scientific">Vallitalea longa</name>
    <dbReference type="NCBI Taxonomy" id="2936439"/>
    <lineage>
        <taxon>Bacteria</taxon>
        <taxon>Bacillati</taxon>
        <taxon>Bacillota</taxon>
        <taxon>Clostridia</taxon>
        <taxon>Lachnospirales</taxon>
        <taxon>Vallitaleaceae</taxon>
        <taxon>Vallitalea</taxon>
    </lineage>
</organism>
<proteinExistence type="predicted"/>
<gene>
    <name evidence="1" type="ORF">SH1V18_23340</name>
</gene>
<evidence type="ECO:0000313" key="2">
    <source>
        <dbReference type="Proteomes" id="UP001144256"/>
    </source>
</evidence>
<keyword evidence="2" id="KW-1185">Reference proteome</keyword>